<reference evidence="2" key="1">
    <citation type="journal article" date="2020" name="G3 (Bethesda)">
        <title>High-Quality Assemblies for Three Invasive Social Wasps from the &lt;i&gt;Vespula&lt;/i&gt; Genus.</title>
        <authorList>
            <person name="Harrop T.W.R."/>
            <person name="Guhlin J."/>
            <person name="McLaughlin G.M."/>
            <person name="Permina E."/>
            <person name="Stockwell P."/>
            <person name="Gilligan J."/>
            <person name="Le Lec M.F."/>
            <person name="Gruber M.A.M."/>
            <person name="Quinn O."/>
            <person name="Lovegrove M."/>
            <person name="Duncan E.J."/>
            <person name="Remnant E.J."/>
            <person name="Van Eeckhoven J."/>
            <person name="Graham B."/>
            <person name="Knapp R.A."/>
            <person name="Langford K.W."/>
            <person name="Kronenberg Z."/>
            <person name="Press M.O."/>
            <person name="Eacker S.M."/>
            <person name="Wilson-Rankin E.E."/>
            <person name="Purcell J."/>
            <person name="Lester P.J."/>
            <person name="Dearden P.K."/>
        </authorList>
    </citation>
    <scope>NUCLEOTIDE SEQUENCE</scope>
    <source>
        <strain evidence="2">Volc-1</strain>
    </source>
</reference>
<evidence type="ECO:0000313" key="2">
    <source>
        <dbReference type="EMBL" id="KAF7425802.1"/>
    </source>
</evidence>
<evidence type="ECO:0000256" key="1">
    <source>
        <dbReference type="SAM" id="MobiDB-lite"/>
    </source>
</evidence>
<dbReference type="EMBL" id="JACSDY010000006">
    <property type="protein sequence ID" value="KAF7425802.1"/>
    <property type="molecule type" value="Genomic_DNA"/>
</dbReference>
<feature type="region of interest" description="Disordered" evidence="1">
    <location>
        <begin position="72"/>
        <end position="98"/>
    </location>
</feature>
<organism evidence="2 3">
    <name type="scientific">Vespula pensylvanica</name>
    <name type="common">Western yellow jacket</name>
    <name type="synonym">Wasp</name>
    <dbReference type="NCBI Taxonomy" id="30213"/>
    <lineage>
        <taxon>Eukaryota</taxon>
        <taxon>Metazoa</taxon>
        <taxon>Ecdysozoa</taxon>
        <taxon>Arthropoda</taxon>
        <taxon>Hexapoda</taxon>
        <taxon>Insecta</taxon>
        <taxon>Pterygota</taxon>
        <taxon>Neoptera</taxon>
        <taxon>Endopterygota</taxon>
        <taxon>Hymenoptera</taxon>
        <taxon>Apocrita</taxon>
        <taxon>Aculeata</taxon>
        <taxon>Vespoidea</taxon>
        <taxon>Vespidae</taxon>
        <taxon>Vespinae</taxon>
        <taxon>Vespula</taxon>
    </lineage>
</organism>
<gene>
    <name evidence="2" type="ORF">H0235_008240</name>
</gene>
<sequence>MLDNRFSPRSENLGSLITTVPDNGGCSCQLASEFPADIACNIGNSLSCNWLLAGANLRWEISNDGLLIKLFDDNENDDDDYDYDYDYDDDDDDNNDDSDRIRIADRKYSIKTSFILQRKE</sequence>
<name>A0A834UAK1_VESPE</name>
<comment type="caution">
    <text evidence="2">The sequence shown here is derived from an EMBL/GenBank/DDBJ whole genome shotgun (WGS) entry which is preliminary data.</text>
</comment>
<evidence type="ECO:0000313" key="3">
    <source>
        <dbReference type="Proteomes" id="UP000600918"/>
    </source>
</evidence>
<keyword evidence="3" id="KW-1185">Reference proteome</keyword>
<proteinExistence type="predicted"/>
<dbReference type="AlphaFoldDB" id="A0A834UAK1"/>
<dbReference type="Proteomes" id="UP000600918">
    <property type="component" value="Unassembled WGS sequence"/>
</dbReference>
<feature type="compositionally biased region" description="Acidic residues" evidence="1">
    <location>
        <begin position="73"/>
        <end position="96"/>
    </location>
</feature>
<accession>A0A834UAK1</accession>
<protein>
    <submittedName>
        <fullName evidence="2">Uncharacterized protein</fullName>
    </submittedName>
</protein>